<reference evidence="1" key="1">
    <citation type="journal article" date="2021" name="Microorganisms">
        <title>Acidisoma silvae sp. nov. and Acidisomacellulosilytica sp. nov., Two Acidophilic Bacteria Isolated from Decaying Wood, Hydrolyzing Cellulose and Producing Poly-3-hydroxybutyrate.</title>
        <authorList>
            <person name="Mieszkin S."/>
            <person name="Pouder E."/>
            <person name="Uroz S."/>
            <person name="Simon-Colin C."/>
            <person name="Alain K."/>
        </authorList>
    </citation>
    <scope>NUCLEOTIDE SEQUENCE</scope>
    <source>
        <strain evidence="1">HW T2.11</strain>
    </source>
</reference>
<protein>
    <submittedName>
        <fullName evidence="1">Class I SAM-dependent methyltransferase</fullName>
    </submittedName>
</protein>
<keyword evidence="1" id="KW-0489">Methyltransferase</keyword>
<sequence>MTDHSIAGGRCKICGGPSQFFAAVDASQHCNLQLPSISHPSSDTVTYFKCQSCEYIFTNYLDGWSKEELCDRIYNSDYVKFDPLYPRIRPEINARFVRGIMAESWLGERAPAVLDYGAGSGLLSRILEPDVTVDNFDAMNPEFDILPDARYDVIFCAEVVEHIPFPANFAKDWKALLNGGGVVVFSTKILPDDIDIQRGGWWYLGPRNGHVSLHSQKSLGILLGEVGLEYECLSEDWHLAINGGRSVLNLDVVRQLVDMQPKGFIEI</sequence>
<dbReference type="GO" id="GO:0032259">
    <property type="term" value="P:methylation"/>
    <property type="evidence" value="ECO:0007669"/>
    <property type="project" value="UniProtKB-KW"/>
</dbReference>
<dbReference type="SUPFAM" id="SSF53335">
    <property type="entry name" value="S-adenosyl-L-methionine-dependent methyltransferases"/>
    <property type="match status" value="1"/>
</dbReference>
<organism evidence="1 2">
    <name type="scientific">Acidisoma silvae</name>
    <dbReference type="NCBI Taxonomy" id="2802396"/>
    <lineage>
        <taxon>Bacteria</taxon>
        <taxon>Pseudomonadati</taxon>
        <taxon>Pseudomonadota</taxon>
        <taxon>Alphaproteobacteria</taxon>
        <taxon>Acetobacterales</taxon>
        <taxon>Acidocellaceae</taxon>
        <taxon>Acidisoma</taxon>
    </lineage>
</organism>
<dbReference type="Proteomes" id="UP000708298">
    <property type="component" value="Unassembled WGS sequence"/>
</dbReference>
<dbReference type="Pfam" id="PF13489">
    <property type="entry name" value="Methyltransf_23"/>
    <property type="match status" value="1"/>
</dbReference>
<keyword evidence="1" id="KW-0808">Transferase</keyword>
<name>A0A963YTR4_9PROT</name>
<evidence type="ECO:0000313" key="2">
    <source>
        <dbReference type="Proteomes" id="UP000708298"/>
    </source>
</evidence>
<comment type="caution">
    <text evidence="1">The sequence shown here is derived from an EMBL/GenBank/DDBJ whole genome shotgun (WGS) entry which is preliminary data.</text>
</comment>
<reference evidence="1" key="2">
    <citation type="submission" date="2021-01" db="EMBL/GenBank/DDBJ databases">
        <authorList>
            <person name="Mieszkin S."/>
            <person name="Pouder E."/>
            <person name="Alain K."/>
        </authorList>
    </citation>
    <scope>NUCLEOTIDE SEQUENCE</scope>
    <source>
        <strain evidence="1">HW T2.11</strain>
    </source>
</reference>
<proteinExistence type="predicted"/>
<evidence type="ECO:0000313" key="1">
    <source>
        <dbReference type="EMBL" id="MCB8876829.1"/>
    </source>
</evidence>
<accession>A0A963YTR4</accession>
<dbReference type="AlphaFoldDB" id="A0A963YTR4"/>
<dbReference type="GO" id="GO:0008168">
    <property type="term" value="F:methyltransferase activity"/>
    <property type="evidence" value="ECO:0007669"/>
    <property type="project" value="UniProtKB-KW"/>
</dbReference>
<dbReference type="Gene3D" id="3.40.50.150">
    <property type="entry name" value="Vaccinia Virus protein VP39"/>
    <property type="match status" value="1"/>
</dbReference>
<dbReference type="EMBL" id="JAESVB010000008">
    <property type="protein sequence ID" value="MCB8876829.1"/>
    <property type="molecule type" value="Genomic_DNA"/>
</dbReference>
<keyword evidence="2" id="KW-1185">Reference proteome</keyword>
<dbReference type="RefSeq" id="WP_227322488.1">
    <property type="nucleotide sequence ID" value="NZ_JAESVB010000008.1"/>
</dbReference>
<dbReference type="InterPro" id="IPR029063">
    <property type="entry name" value="SAM-dependent_MTases_sf"/>
</dbReference>
<gene>
    <name evidence="1" type="ORF">ASILVAE211_16675</name>
</gene>